<dbReference type="SMART" id="SM00028">
    <property type="entry name" value="TPR"/>
    <property type="match status" value="2"/>
</dbReference>
<gene>
    <name evidence="3" type="ORF">FHR21_001466</name>
</gene>
<sequence>MLATSRSGERSRRWLQERLWGSRERTNSQASLRRELSNLRPLVNIGDPPLLIVNHEAVALDLKQVVVDIRDPDQVVQLRGEFLEGIDIAWEESFEDWLREERQAIAAAREAAETGALPVGPRDDQTSSSGRPTIGIVVHQQELPAQQMERIDDIAGKLAERITRLRWLPLIGASAGPVQIQAGDTLVRAGRRLGVEYLLHCRSSFGRSIVIALSEARSGRMLWSNREELGDAVSPVEIDRILTDVVAAVSMQVATDQEERVRDRSIHDLNADELLWRARWHMRRLTVADLQIADNLLDMAAQARPGSAEILIEKAYAEAWKLWADGEPLTSIETLRSQVMLARDTDPYDARAWLLLGILDTWLGRHDSAAALMQEAITLNPSLSSAYAHLGSCYSLSGCPEDGLAMVRTALRLNPLDAQNFHQFGELALATLMLGHHDRSVIEADNALARRPGYVYGHVFKISALWMMGEHARAREASAALLQVRPNFDPATLEWLPFKDRSWNRRLRDTLTDALQFQRA</sequence>
<dbReference type="RefSeq" id="WP_184096770.1">
    <property type="nucleotide sequence ID" value="NZ_JACIJH010000003.1"/>
</dbReference>
<dbReference type="AlphaFoldDB" id="A0A7W9EQ12"/>
<feature type="region of interest" description="Disordered" evidence="2">
    <location>
        <begin position="111"/>
        <end position="131"/>
    </location>
</feature>
<evidence type="ECO:0000256" key="1">
    <source>
        <dbReference type="PROSITE-ProRule" id="PRU00339"/>
    </source>
</evidence>
<dbReference type="PROSITE" id="PS50005">
    <property type="entry name" value="TPR"/>
    <property type="match status" value="1"/>
</dbReference>
<dbReference type="EMBL" id="JACIJH010000003">
    <property type="protein sequence ID" value="MBB5706122.1"/>
    <property type="molecule type" value="Genomic_DNA"/>
</dbReference>
<accession>A0A7W9EQ12</accession>
<dbReference type="InterPro" id="IPR011990">
    <property type="entry name" value="TPR-like_helical_dom_sf"/>
</dbReference>
<protein>
    <submittedName>
        <fullName evidence="3">Tetratricopeptide (TPR) repeat protein</fullName>
    </submittedName>
</protein>
<proteinExistence type="predicted"/>
<keyword evidence="4" id="KW-1185">Reference proteome</keyword>
<comment type="caution">
    <text evidence="3">The sequence shown here is derived from an EMBL/GenBank/DDBJ whole genome shotgun (WGS) entry which is preliminary data.</text>
</comment>
<evidence type="ECO:0000256" key="2">
    <source>
        <dbReference type="SAM" id="MobiDB-lite"/>
    </source>
</evidence>
<feature type="repeat" description="TPR" evidence="1">
    <location>
        <begin position="350"/>
        <end position="383"/>
    </location>
</feature>
<dbReference type="SUPFAM" id="SSF48452">
    <property type="entry name" value="TPR-like"/>
    <property type="match status" value="1"/>
</dbReference>
<name>A0A7W9EQ12_9SPHN</name>
<evidence type="ECO:0000313" key="3">
    <source>
        <dbReference type="EMBL" id="MBB5706122.1"/>
    </source>
</evidence>
<evidence type="ECO:0000313" key="4">
    <source>
        <dbReference type="Proteomes" id="UP000537161"/>
    </source>
</evidence>
<organism evidence="3 4">
    <name type="scientific">Sphingopyxis panaciterrulae</name>
    <dbReference type="NCBI Taxonomy" id="462372"/>
    <lineage>
        <taxon>Bacteria</taxon>
        <taxon>Pseudomonadati</taxon>
        <taxon>Pseudomonadota</taxon>
        <taxon>Alphaproteobacteria</taxon>
        <taxon>Sphingomonadales</taxon>
        <taxon>Sphingomonadaceae</taxon>
        <taxon>Sphingopyxis</taxon>
    </lineage>
</organism>
<reference evidence="3 4" key="1">
    <citation type="submission" date="2020-08" db="EMBL/GenBank/DDBJ databases">
        <title>Genomic Encyclopedia of Type Strains, Phase IV (KMG-IV): sequencing the most valuable type-strain genomes for metagenomic binning, comparative biology and taxonomic classification.</title>
        <authorList>
            <person name="Goeker M."/>
        </authorList>
    </citation>
    <scope>NUCLEOTIDE SEQUENCE [LARGE SCALE GENOMIC DNA]</scope>
    <source>
        <strain evidence="3 4">DSM 27163</strain>
    </source>
</reference>
<dbReference type="Proteomes" id="UP000537161">
    <property type="component" value="Unassembled WGS sequence"/>
</dbReference>
<keyword evidence="1" id="KW-0802">TPR repeat</keyword>
<dbReference type="InterPro" id="IPR019734">
    <property type="entry name" value="TPR_rpt"/>
</dbReference>
<dbReference type="Gene3D" id="1.25.40.10">
    <property type="entry name" value="Tetratricopeptide repeat domain"/>
    <property type="match status" value="1"/>
</dbReference>